<reference evidence="6 7" key="1">
    <citation type="submission" date="2019-03" db="EMBL/GenBank/DDBJ databases">
        <title>Draft genome sequences of novel Actinobacteria.</title>
        <authorList>
            <person name="Sahin N."/>
            <person name="Ay H."/>
            <person name="Saygin H."/>
        </authorList>
    </citation>
    <scope>NUCLEOTIDE SEQUENCE [LARGE SCALE GENOMIC DNA]</scope>
    <source>
        <strain evidence="6 7">JCM 30547</strain>
    </source>
</reference>
<accession>A0A4R4QIA4</accession>
<keyword evidence="7" id="KW-1185">Reference proteome</keyword>
<dbReference type="PROSITE" id="PS50977">
    <property type="entry name" value="HTH_TETR_2"/>
    <property type="match status" value="1"/>
</dbReference>
<evidence type="ECO:0000256" key="4">
    <source>
        <dbReference type="PROSITE-ProRule" id="PRU00335"/>
    </source>
</evidence>
<evidence type="ECO:0000313" key="7">
    <source>
        <dbReference type="Proteomes" id="UP000295075"/>
    </source>
</evidence>
<dbReference type="AlphaFoldDB" id="A0A4R4QIA4"/>
<dbReference type="Pfam" id="PF00440">
    <property type="entry name" value="TetR_N"/>
    <property type="match status" value="1"/>
</dbReference>
<dbReference type="InterPro" id="IPR001647">
    <property type="entry name" value="HTH_TetR"/>
</dbReference>
<protein>
    <submittedName>
        <fullName evidence="6">TetR/AcrR family transcriptional regulator</fullName>
    </submittedName>
</protein>
<evidence type="ECO:0000256" key="2">
    <source>
        <dbReference type="ARBA" id="ARBA00023125"/>
    </source>
</evidence>
<dbReference type="SUPFAM" id="SSF46689">
    <property type="entry name" value="Homeodomain-like"/>
    <property type="match status" value="1"/>
</dbReference>
<dbReference type="SUPFAM" id="SSF48498">
    <property type="entry name" value="Tetracyclin repressor-like, C-terminal domain"/>
    <property type="match status" value="1"/>
</dbReference>
<sequence>MGLREVKRARTRRVLADKAVELFTEYGFSRTTVEQIAEAAEVGPTTLYRYFPTKESLVLEFFEDCFRDATTWLREQPRITVPELLRALVERVLHEVEARPDRVRVTIALAAQTPSISAYLSELNTRFRTRVAAELVRRLPDADPHRTAFTAALMAGTTVNTIDTVIRFWSENPNHLGPVPLAHQAMTLLAHTECGAPRP</sequence>
<dbReference type="GO" id="GO:0000976">
    <property type="term" value="F:transcription cis-regulatory region binding"/>
    <property type="evidence" value="ECO:0007669"/>
    <property type="project" value="TreeGrafter"/>
</dbReference>
<organism evidence="6 7">
    <name type="scientific">Kribbella albertanoniae</name>
    <dbReference type="NCBI Taxonomy" id="1266829"/>
    <lineage>
        <taxon>Bacteria</taxon>
        <taxon>Bacillati</taxon>
        <taxon>Actinomycetota</taxon>
        <taxon>Actinomycetes</taxon>
        <taxon>Propionibacteriales</taxon>
        <taxon>Kribbellaceae</taxon>
        <taxon>Kribbella</taxon>
    </lineage>
</organism>
<dbReference type="EMBL" id="SMKA01000002">
    <property type="protein sequence ID" value="TDC35496.1"/>
    <property type="molecule type" value="Genomic_DNA"/>
</dbReference>
<dbReference type="InterPro" id="IPR023772">
    <property type="entry name" value="DNA-bd_HTH_TetR-type_CS"/>
</dbReference>
<keyword evidence="1" id="KW-0805">Transcription regulation</keyword>
<dbReference type="InterPro" id="IPR050109">
    <property type="entry name" value="HTH-type_TetR-like_transc_reg"/>
</dbReference>
<dbReference type="OrthoDB" id="956698at2"/>
<dbReference type="Gene3D" id="1.10.357.10">
    <property type="entry name" value="Tetracycline Repressor, domain 2"/>
    <property type="match status" value="1"/>
</dbReference>
<evidence type="ECO:0000313" key="6">
    <source>
        <dbReference type="EMBL" id="TDC35496.1"/>
    </source>
</evidence>
<dbReference type="InterPro" id="IPR036271">
    <property type="entry name" value="Tet_transcr_reg_TetR-rel_C_sf"/>
</dbReference>
<dbReference type="GO" id="GO:0003700">
    <property type="term" value="F:DNA-binding transcription factor activity"/>
    <property type="evidence" value="ECO:0007669"/>
    <property type="project" value="TreeGrafter"/>
</dbReference>
<name>A0A4R4QIA4_9ACTN</name>
<comment type="caution">
    <text evidence="6">The sequence shown here is derived from an EMBL/GenBank/DDBJ whole genome shotgun (WGS) entry which is preliminary data.</text>
</comment>
<evidence type="ECO:0000256" key="1">
    <source>
        <dbReference type="ARBA" id="ARBA00023015"/>
    </source>
</evidence>
<feature type="DNA-binding region" description="H-T-H motif" evidence="4">
    <location>
        <begin position="32"/>
        <end position="51"/>
    </location>
</feature>
<evidence type="ECO:0000256" key="3">
    <source>
        <dbReference type="ARBA" id="ARBA00023163"/>
    </source>
</evidence>
<dbReference type="PROSITE" id="PS01081">
    <property type="entry name" value="HTH_TETR_1"/>
    <property type="match status" value="1"/>
</dbReference>
<feature type="domain" description="HTH tetR-type" evidence="5">
    <location>
        <begin position="9"/>
        <end position="69"/>
    </location>
</feature>
<dbReference type="PRINTS" id="PR00455">
    <property type="entry name" value="HTHTETR"/>
</dbReference>
<keyword evidence="2 4" id="KW-0238">DNA-binding</keyword>
<evidence type="ECO:0000259" key="5">
    <source>
        <dbReference type="PROSITE" id="PS50977"/>
    </source>
</evidence>
<keyword evidence="3" id="KW-0804">Transcription</keyword>
<dbReference type="PANTHER" id="PTHR30055:SF234">
    <property type="entry name" value="HTH-TYPE TRANSCRIPTIONAL REGULATOR BETI"/>
    <property type="match status" value="1"/>
</dbReference>
<dbReference type="PANTHER" id="PTHR30055">
    <property type="entry name" value="HTH-TYPE TRANSCRIPTIONAL REGULATOR RUTR"/>
    <property type="match status" value="1"/>
</dbReference>
<proteinExistence type="predicted"/>
<gene>
    <name evidence="6" type="ORF">E1261_01125</name>
</gene>
<dbReference type="RefSeq" id="WP_132400301.1">
    <property type="nucleotide sequence ID" value="NZ_SMKA01000002.1"/>
</dbReference>
<dbReference type="Proteomes" id="UP000295075">
    <property type="component" value="Unassembled WGS sequence"/>
</dbReference>
<dbReference type="InterPro" id="IPR009057">
    <property type="entry name" value="Homeodomain-like_sf"/>
</dbReference>